<organism evidence="1 2">
    <name type="scientific">Adiantum capillus-veneris</name>
    <name type="common">Maidenhair fern</name>
    <dbReference type="NCBI Taxonomy" id="13818"/>
    <lineage>
        <taxon>Eukaryota</taxon>
        <taxon>Viridiplantae</taxon>
        <taxon>Streptophyta</taxon>
        <taxon>Embryophyta</taxon>
        <taxon>Tracheophyta</taxon>
        <taxon>Polypodiopsida</taxon>
        <taxon>Polypodiidae</taxon>
        <taxon>Polypodiales</taxon>
        <taxon>Pteridineae</taxon>
        <taxon>Pteridaceae</taxon>
        <taxon>Vittarioideae</taxon>
        <taxon>Adiantum</taxon>
    </lineage>
</organism>
<protein>
    <submittedName>
        <fullName evidence="1">Uncharacterized protein</fullName>
    </submittedName>
</protein>
<comment type="caution">
    <text evidence="1">The sequence shown here is derived from an EMBL/GenBank/DDBJ whole genome shotgun (WGS) entry which is preliminary data.</text>
</comment>
<accession>A0A9D4UPF7</accession>
<dbReference type="AlphaFoldDB" id="A0A9D4UPF7"/>
<keyword evidence="2" id="KW-1185">Reference proteome</keyword>
<feature type="non-terminal residue" evidence="1">
    <location>
        <position position="70"/>
    </location>
</feature>
<dbReference type="Proteomes" id="UP000886520">
    <property type="component" value="Chromosome 13"/>
</dbReference>
<evidence type="ECO:0000313" key="2">
    <source>
        <dbReference type="Proteomes" id="UP000886520"/>
    </source>
</evidence>
<proteinExistence type="predicted"/>
<evidence type="ECO:0000313" key="1">
    <source>
        <dbReference type="EMBL" id="KAI5071540.1"/>
    </source>
</evidence>
<sequence length="70" mass="7891">CGIAITEGQDLEEEGTSPLRRWLLSSLLSTFYLADTFVKLGGTISLGKYSVLHYYIARLTFERCGFWPAK</sequence>
<feature type="non-terminal residue" evidence="1">
    <location>
        <position position="1"/>
    </location>
</feature>
<dbReference type="EMBL" id="JABFUD020000013">
    <property type="protein sequence ID" value="KAI5071540.1"/>
    <property type="molecule type" value="Genomic_DNA"/>
</dbReference>
<name>A0A9D4UPF7_ADICA</name>
<reference evidence="1" key="1">
    <citation type="submission" date="2021-01" db="EMBL/GenBank/DDBJ databases">
        <title>Adiantum capillus-veneris genome.</title>
        <authorList>
            <person name="Fang Y."/>
            <person name="Liao Q."/>
        </authorList>
    </citation>
    <scope>NUCLEOTIDE SEQUENCE</scope>
    <source>
        <strain evidence="1">H3</strain>
        <tissue evidence="1">Leaf</tissue>
    </source>
</reference>
<gene>
    <name evidence="1" type="ORF">GOP47_0013791</name>
</gene>